<dbReference type="WormBase" id="CBG21700">
    <property type="protein sequence ID" value="CBP43199"/>
    <property type="gene ID" value="WBGene00040402"/>
</dbReference>
<name>A8Y0P8_CAEBR</name>
<evidence type="ECO:0000313" key="1">
    <source>
        <dbReference type="EMBL" id="CAP38468.1"/>
    </source>
</evidence>
<dbReference type="PANTHER" id="PTHR21503">
    <property type="entry name" value="F-BOX-CONTAINING HYPOTHETICAL PROTEIN C.ELEGANS"/>
    <property type="match status" value="1"/>
</dbReference>
<dbReference type="Gene3D" id="3.80.10.10">
    <property type="entry name" value="Ribonuclease Inhibitor"/>
    <property type="match status" value="1"/>
</dbReference>
<evidence type="ECO:0000313" key="3">
    <source>
        <dbReference type="WormBase" id="CBG21700"/>
    </source>
</evidence>
<dbReference type="CTD" id="8574939"/>
<dbReference type="AlphaFoldDB" id="A8Y0P8"/>
<evidence type="ECO:0000313" key="2">
    <source>
        <dbReference type="Proteomes" id="UP000008549"/>
    </source>
</evidence>
<dbReference type="Proteomes" id="UP000008549">
    <property type="component" value="Unassembled WGS sequence"/>
</dbReference>
<reference evidence="1 2" key="2">
    <citation type="journal article" date="2011" name="PLoS Genet.">
        <title>Caenorhabditis briggsae recombinant inbred line genotypes reveal inter-strain incompatibility and the evolution of recombination.</title>
        <authorList>
            <person name="Ross J.A."/>
            <person name="Koboldt D.C."/>
            <person name="Staisch J.E."/>
            <person name="Chamberlin H.M."/>
            <person name="Gupta B.P."/>
            <person name="Miller R.D."/>
            <person name="Baird S.E."/>
            <person name="Haag E.S."/>
        </authorList>
    </citation>
    <scope>NUCLEOTIDE SEQUENCE [LARGE SCALE GENOMIC DNA]</scope>
    <source>
        <strain evidence="1 2">AF16</strain>
    </source>
</reference>
<dbReference type="KEGG" id="cbr:CBG_21700"/>
<reference evidence="1 2" key="1">
    <citation type="journal article" date="2003" name="PLoS Biol.">
        <title>The genome sequence of Caenorhabditis briggsae: a platform for comparative genomics.</title>
        <authorList>
            <person name="Stein L.D."/>
            <person name="Bao Z."/>
            <person name="Blasiar D."/>
            <person name="Blumenthal T."/>
            <person name="Brent M.R."/>
            <person name="Chen N."/>
            <person name="Chinwalla A."/>
            <person name="Clarke L."/>
            <person name="Clee C."/>
            <person name="Coghlan A."/>
            <person name="Coulson A."/>
            <person name="D'Eustachio P."/>
            <person name="Fitch D.H."/>
            <person name="Fulton L.A."/>
            <person name="Fulton R.E."/>
            <person name="Griffiths-Jones S."/>
            <person name="Harris T.W."/>
            <person name="Hillier L.W."/>
            <person name="Kamath R."/>
            <person name="Kuwabara P.E."/>
            <person name="Mardis E.R."/>
            <person name="Marra M.A."/>
            <person name="Miner T.L."/>
            <person name="Minx P."/>
            <person name="Mullikin J.C."/>
            <person name="Plumb R.W."/>
            <person name="Rogers J."/>
            <person name="Schein J.E."/>
            <person name="Sohrmann M."/>
            <person name="Spieth J."/>
            <person name="Stajich J.E."/>
            <person name="Wei C."/>
            <person name="Willey D."/>
            <person name="Wilson R.K."/>
            <person name="Durbin R."/>
            <person name="Waterston R.H."/>
        </authorList>
    </citation>
    <scope>NUCLEOTIDE SEQUENCE [LARGE SCALE GENOMIC DNA]</scope>
    <source>
        <strain evidence="1 2">AF16</strain>
    </source>
</reference>
<gene>
    <name evidence="1 3" type="ORF">CBG21700</name>
    <name evidence="1" type="ORF">CBG_21700</name>
</gene>
<dbReference type="EMBL" id="HE600966">
    <property type="protein sequence ID" value="CAP38468.1"/>
    <property type="molecule type" value="Genomic_DNA"/>
</dbReference>
<dbReference type="HOGENOM" id="CLU_819481_0_0_1"/>
<dbReference type="PANTHER" id="PTHR21503:SF8">
    <property type="entry name" value="F-BOX ASSOCIATED DOMAIN-CONTAINING PROTEIN-RELATED"/>
    <property type="match status" value="1"/>
</dbReference>
<organism evidence="1 2">
    <name type="scientific">Caenorhabditis briggsae</name>
    <dbReference type="NCBI Taxonomy" id="6238"/>
    <lineage>
        <taxon>Eukaryota</taxon>
        <taxon>Metazoa</taxon>
        <taxon>Ecdysozoa</taxon>
        <taxon>Nematoda</taxon>
        <taxon>Chromadorea</taxon>
        <taxon>Rhabditida</taxon>
        <taxon>Rhabditina</taxon>
        <taxon>Rhabditomorpha</taxon>
        <taxon>Rhabditoidea</taxon>
        <taxon>Rhabditidae</taxon>
        <taxon>Peloderinae</taxon>
        <taxon>Caenorhabditis</taxon>
    </lineage>
</organism>
<protein>
    <submittedName>
        <fullName evidence="1">Protein CBG21700</fullName>
    </submittedName>
</protein>
<keyword evidence="2" id="KW-1185">Reference proteome</keyword>
<dbReference type="InterPro" id="IPR032675">
    <property type="entry name" value="LRR_dom_sf"/>
</dbReference>
<dbReference type="SUPFAM" id="SSF52058">
    <property type="entry name" value="L domain-like"/>
    <property type="match status" value="1"/>
</dbReference>
<proteinExistence type="predicted"/>
<accession>A8Y0P8</accession>
<dbReference type="GeneID" id="8574939"/>
<sequence length="339" mass="39567">MHLCNGLEYSENLFHSHKKRLKHADEDGARPPIDLTSSPKTFKWNEMFPYGFICGHSRQVYKLETRSGSREEIVMMMYNHISELFQKCPSLRFGARISAPNMSYYIPIPSLSIATFKDVSANDLTTFMSNHLDLKLLVLEKEHLREIPDIINFRNLRVMCFQENVSANDLTTFMSNHLDLKLLVLEENPFGEVPGIIIRNLRVICFKQNFLGYISQFEGVNAYFCGPTGAYHIRKFVHGWLNGAYSDNLNLIHIEQEDGERFRPGLLENHRQNQWDLNRMPLEYQLDEADKYYTEFPGPFKMENAVYVQRESDGKVLSLQNTSRIFLGCVWNQEDVFRE</sequence>
<dbReference type="RefSeq" id="XP_002632944.1">
    <property type="nucleotide sequence ID" value="XM_002632898.1"/>
</dbReference>
<dbReference type="InParanoid" id="A8Y0P8"/>